<comment type="caution">
    <text evidence="4">The sequence shown here is derived from an EMBL/GenBank/DDBJ whole genome shotgun (WGS) entry which is preliminary data.</text>
</comment>
<sequence length="741" mass="79522">MCSQSRAFGSGVVLIWLWVFFASVTVSEAHAAPPTPAPPPQADQPSAASDFTETCEQALPKAEVDALVEAMREVDRASPCALERVDTQLHRTDIAWAREGVDGEFGARLGPKACVLEPTHRGTDLAYTADPELGERCPAVVDRLRAFVGEPVEHLAVVVEAQAVEYSSAVDEDPGEAPWSVAALAWLAALGLSVAVAVDHRRRSQLADADARAQARAWRIALGLGFVFALAVRLALPATLANWYGAFLPAQGWGDQRFGASSAVLQAAVRAVLPWTPSVAFGLVRVAGSLAVVLVMILVRRLGGGPRAACVAGVLLALSPAAARLSASSSEHVLAGTLALGAWVCWLRVCSDEPETLRERALPGALAGVLMLLAVLARVDCWPQLSLIGLWGLAHRPLGEPGAAAPRGRWRAAAGSLLAFALIWSLIGAYAYRAVVLPSDHPPPSLADWRMTAGVLFEQLWIAATADPAWLSPLTAALAALGCAAALVERRFALVGLALVSWALVFVPLGRNLTHDGLTGTRYFVLAWPVLLVLVAAGAQAVATRLVPDEARWRWPDALAGAALLALAGFAARPGLTHEYTFQAEYRALAEGLAALERERGEDRGLGDCTLYYVAPRQHTGEVDFDCCLDPERTPLALASPSLRFRRVPKNDELPRLEEETCALYYRGTLCEILTEHAPRTQRALAQIREQCARADAWMEGGEALVSTPVTRHSLNERWAEDPVIELRYWSQPPQPEPGDH</sequence>
<keyword evidence="2" id="KW-0472">Membrane</keyword>
<protein>
    <recommendedName>
        <fullName evidence="6">Glycosyltransferase RgtA/B/C/D-like domain-containing protein</fullName>
    </recommendedName>
</protein>
<evidence type="ECO:0000313" key="4">
    <source>
        <dbReference type="EMBL" id="EDM81608.1"/>
    </source>
</evidence>
<dbReference type="EMBL" id="ABCS01000002">
    <property type="protein sequence ID" value="EDM81608.1"/>
    <property type="molecule type" value="Genomic_DNA"/>
</dbReference>
<feature type="region of interest" description="Disordered" evidence="1">
    <location>
        <begin position="30"/>
        <end position="50"/>
    </location>
</feature>
<feature type="compositionally biased region" description="Pro residues" evidence="1">
    <location>
        <begin position="33"/>
        <end position="42"/>
    </location>
</feature>
<feature type="signal peptide" evidence="3">
    <location>
        <begin position="1"/>
        <end position="31"/>
    </location>
</feature>
<dbReference type="AlphaFoldDB" id="A6FXM0"/>
<evidence type="ECO:0000313" key="5">
    <source>
        <dbReference type="Proteomes" id="UP000005801"/>
    </source>
</evidence>
<accession>A6FXM0</accession>
<evidence type="ECO:0008006" key="6">
    <source>
        <dbReference type="Google" id="ProtNLM"/>
    </source>
</evidence>
<keyword evidence="3" id="KW-0732">Signal</keyword>
<feature type="transmembrane region" description="Helical" evidence="2">
    <location>
        <begin position="412"/>
        <end position="435"/>
    </location>
</feature>
<proteinExistence type="predicted"/>
<feature type="transmembrane region" description="Helical" evidence="2">
    <location>
        <begin position="218"/>
        <end position="236"/>
    </location>
</feature>
<keyword evidence="2" id="KW-0812">Transmembrane</keyword>
<gene>
    <name evidence="4" type="ORF">PPSIR1_21864</name>
</gene>
<organism evidence="4 5">
    <name type="scientific">Plesiocystis pacifica SIR-1</name>
    <dbReference type="NCBI Taxonomy" id="391625"/>
    <lineage>
        <taxon>Bacteria</taxon>
        <taxon>Pseudomonadati</taxon>
        <taxon>Myxococcota</taxon>
        <taxon>Polyangia</taxon>
        <taxon>Nannocystales</taxon>
        <taxon>Nannocystaceae</taxon>
        <taxon>Plesiocystis</taxon>
    </lineage>
</organism>
<feature type="transmembrane region" description="Helical" evidence="2">
    <location>
        <begin position="470"/>
        <end position="488"/>
    </location>
</feature>
<feature type="transmembrane region" description="Helical" evidence="2">
    <location>
        <begin position="523"/>
        <end position="543"/>
    </location>
</feature>
<keyword evidence="5" id="KW-1185">Reference proteome</keyword>
<keyword evidence="2" id="KW-1133">Transmembrane helix</keyword>
<feature type="transmembrane region" description="Helical" evidence="2">
    <location>
        <begin position="279"/>
        <end position="299"/>
    </location>
</feature>
<evidence type="ECO:0000256" key="2">
    <source>
        <dbReference type="SAM" id="Phobius"/>
    </source>
</evidence>
<dbReference type="Proteomes" id="UP000005801">
    <property type="component" value="Unassembled WGS sequence"/>
</dbReference>
<reference evidence="4 5" key="1">
    <citation type="submission" date="2007-06" db="EMBL/GenBank/DDBJ databases">
        <authorList>
            <person name="Shimkets L."/>
            <person name="Ferriera S."/>
            <person name="Johnson J."/>
            <person name="Kravitz S."/>
            <person name="Beeson K."/>
            <person name="Sutton G."/>
            <person name="Rogers Y.-H."/>
            <person name="Friedman R."/>
            <person name="Frazier M."/>
            <person name="Venter J.C."/>
        </authorList>
    </citation>
    <scope>NUCLEOTIDE SEQUENCE [LARGE SCALE GENOMIC DNA]</scope>
    <source>
        <strain evidence="4 5">SIR-1</strain>
    </source>
</reference>
<feature type="transmembrane region" description="Helical" evidence="2">
    <location>
        <begin position="177"/>
        <end position="198"/>
    </location>
</feature>
<evidence type="ECO:0000256" key="1">
    <source>
        <dbReference type="SAM" id="MobiDB-lite"/>
    </source>
</evidence>
<evidence type="ECO:0000256" key="3">
    <source>
        <dbReference type="SAM" id="SignalP"/>
    </source>
</evidence>
<feature type="chain" id="PRO_5002693417" description="Glycosyltransferase RgtA/B/C/D-like domain-containing protein" evidence="3">
    <location>
        <begin position="32"/>
        <end position="741"/>
    </location>
</feature>
<feature type="transmembrane region" description="Helical" evidence="2">
    <location>
        <begin position="493"/>
        <end position="511"/>
    </location>
</feature>
<name>A6FXM0_9BACT</name>